<comment type="caution">
    <text evidence="1">The sequence shown here is derived from an EMBL/GenBank/DDBJ whole genome shotgun (WGS) entry which is preliminary data.</text>
</comment>
<reference evidence="2" key="1">
    <citation type="submission" date="2017-01" db="EMBL/GenBank/DDBJ databases">
        <authorList>
            <person name="Wang Y."/>
            <person name="White M."/>
            <person name="Kvist S."/>
            <person name="Moncalvo J.-M."/>
        </authorList>
    </citation>
    <scope>NUCLEOTIDE SEQUENCE [LARGE SCALE GENOMIC DNA]</scope>
    <source>
        <strain evidence="2">ID-206-W2</strain>
    </source>
</reference>
<accession>A0A1R1YD60</accession>
<proteinExistence type="predicted"/>
<dbReference type="AlphaFoldDB" id="A0A1R1YD60"/>
<dbReference type="EMBL" id="LSSM01001747">
    <property type="protein sequence ID" value="OMJ24829.1"/>
    <property type="molecule type" value="Genomic_DNA"/>
</dbReference>
<dbReference type="OrthoDB" id="7477527at2759"/>
<dbReference type="Proteomes" id="UP000187429">
    <property type="component" value="Unassembled WGS sequence"/>
</dbReference>
<keyword evidence="2" id="KW-1185">Reference proteome</keyword>
<evidence type="ECO:0000313" key="2">
    <source>
        <dbReference type="Proteomes" id="UP000187429"/>
    </source>
</evidence>
<organism evidence="1 2">
    <name type="scientific">Smittium culicis</name>
    <dbReference type="NCBI Taxonomy" id="133412"/>
    <lineage>
        <taxon>Eukaryota</taxon>
        <taxon>Fungi</taxon>
        <taxon>Fungi incertae sedis</taxon>
        <taxon>Zoopagomycota</taxon>
        <taxon>Kickxellomycotina</taxon>
        <taxon>Harpellomycetes</taxon>
        <taxon>Harpellales</taxon>
        <taxon>Legeriomycetaceae</taxon>
        <taxon>Smittium</taxon>
    </lineage>
</organism>
<sequence length="180" mass="20455">MEKIQGEDAHQFQETDDGLVRTQARECEYASVKTFWAQQPLFMPALESDSSKREKGAQETDKDDLIDANVEISDMIYGSDVPFGVTVYATSGKNSSTRLQKRKVSVLRKQAQVLDRVEYQRRLVEIQGIGTCAVDFILSNQRCFRLRSRCSSIQQRFFDCIISNEVTTAISVPQKINFLA</sequence>
<protein>
    <submittedName>
        <fullName evidence="1">Uncharacterized protein</fullName>
    </submittedName>
</protein>
<name>A0A1R1YD60_9FUNG</name>
<gene>
    <name evidence="1" type="ORF">AYI69_g4505</name>
</gene>
<evidence type="ECO:0000313" key="1">
    <source>
        <dbReference type="EMBL" id="OMJ24829.1"/>
    </source>
</evidence>